<accession>A0A2Z6MCT8</accession>
<evidence type="ECO:0000313" key="2">
    <source>
        <dbReference type="Proteomes" id="UP000242715"/>
    </source>
</evidence>
<dbReference type="Proteomes" id="UP000242715">
    <property type="component" value="Unassembled WGS sequence"/>
</dbReference>
<gene>
    <name evidence="1" type="ORF">TSUD_65460</name>
</gene>
<reference evidence="2" key="1">
    <citation type="journal article" date="2017" name="Front. Plant Sci.">
        <title>Climate Clever Clovers: New Paradigm to Reduce the Environmental Footprint of Ruminants by Breeding Low Methanogenic Forages Utilizing Haplotype Variation.</title>
        <authorList>
            <person name="Kaur P."/>
            <person name="Appels R."/>
            <person name="Bayer P.E."/>
            <person name="Keeble-Gagnere G."/>
            <person name="Wang J."/>
            <person name="Hirakawa H."/>
            <person name="Shirasawa K."/>
            <person name="Vercoe P."/>
            <person name="Stefanova K."/>
            <person name="Durmic Z."/>
            <person name="Nichols P."/>
            <person name="Revell C."/>
            <person name="Isobe S.N."/>
            <person name="Edwards D."/>
            <person name="Erskine W."/>
        </authorList>
    </citation>
    <scope>NUCLEOTIDE SEQUENCE [LARGE SCALE GENOMIC DNA]</scope>
    <source>
        <strain evidence="2">cv. Daliak</strain>
    </source>
</reference>
<dbReference type="EMBL" id="DF973428">
    <property type="protein sequence ID" value="GAU30536.1"/>
    <property type="molecule type" value="Genomic_DNA"/>
</dbReference>
<proteinExistence type="predicted"/>
<sequence>MEENDQRSRMEENECCSIWGLETEQRCKFVGDLLAVEFDATTIRSLFVSDSRAVGIDGHPFKRT</sequence>
<protein>
    <submittedName>
        <fullName evidence="1">Uncharacterized protein</fullName>
    </submittedName>
</protein>
<dbReference type="AlphaFoldDB" id="A0A2Z6MCT8"/>
<keyword evidence="2" id="KW-1185">Reference proteome</keyword>
<evidence type="ECO:0000313" key="1">
    <source>
        <dbReference type="EMBL" id="GAU30536.1"/>
    </source>
</evidence>
<name>A0A2Z6MCT8_TRISU</name>
<organism evidence="1 2">
    <name type="scientific">Trifolium subterraneum</name>
    <name type="common">Subterranean clover</name>
    <dbReference type="NCBI Taxonomy" id="3900"/>
    <lineage>
        <taxon>Eukaryota</taxon>
        <taxon>Viridiplantae</taxon>
        <taxon>Streptophyta</taxon>
        <taxon>Embryophyta</taxon>
        <taxon>Tracheophyta</taxon>
        <taxon>Spermatophyta</taxon>
        <taxon>Magnoliopsida</taxon>
        <taxon>eudicotyledons</taxon>
        <taxon>Gunneridae</taxon>
        <taxon>Pentapetalae</taxon>
        <taxon>rosids</taxon>
        <taxon>fabids</taxon>
        <taxon>Fabales</taxon>
        <taxon>Fabaceae</taxon>
        <taxon>Papilionoideae</taxon>
        <taxon>50 kb inversion clade</taxon>
        <taxon>NPAAA clade</taxon>
        <taxon>Hologalegina</taxon>
        <taxon>IRL clade</taxon>
        <taxon>Trifolieae</taxon>
        <taxon>Trifolium</taxon>
    </lineage>
</organism>